<dbReference type="SUPFAM" id="SSF55931">
    <property type="entry name" value="Glutamine synthetase/guanido kinase"/>
    <property type="match status" value="1"/>
</dbReference>
<feature type="binding site" evidence="16">
    <location>
        <position position="304"/>
    </location>
    <ligand>
        <name>Mg(2+)</name>
        <dbReference type="ChEBI" id="CHEBI:18420"/>
        <label>1</label>
    </ligand>
</feature>
<feature type="binding site" evidence="15">
    <location>
        <position position="389"/>
    </location>
    <ligand>
        <name>ATP</name>
        <dbReference type="ChEBI" id="CHEBI:30616"/>
    </ligand>
</feature>
<evidence type="ECO:0000256" key="21">
    <source>
        <dbReference type="RuleBase" id="RU004356"/>
    </source>
</evidence>
<evidence type="ECO:0000256" key="10">
    <source>
        <dbReference type="ARBA" id="ARBA00022741"/>
    </source>
</evidence>
<evidence type="ECO:0000256" key="11">
    <source>
        <dbReference type="ARBA" id="ARBA00022840"/>
    </source>
</evidence>
<feature type="modified residue" description="O-AMP-tyrosine" evidence="17">
    <location>
        <position position="434"/>
    </location>
</feature>
<dbReference type="FunFam" id="3.30.590.10:FF:000001">
    <property type="entry name" value="Glutamine synthetase"/>
    <property type="match status" value="1"/>
</dbReference>
<dbReference type="InterPro" id="IPR008146">
    <property type="entry name" value="Gln_synth_cat_dom"/>
</dbReference>
<evidence type="ECO:0000256" key="9">
    <source>
        <dbReference type="ARBA" id="ARBA00022723"/>
    </source>
</evidence>
<evidence type="ECO:0000313" key="25">
    <source>
        <dbReference type="Proteomes" id="UP000002357"/>
    </source>
</evidence>
<dbReference type="Gene3D" id="3.10.20.70">
    <property type="entry name" value="Glutamine synthetase, N-terminal domain"/>
    <property type="match status" value="1"/>
</dbReference>
<dbReference type="PROSITE" id="PS00182">
    <property type="entry name" value="GLNA_ADENYLATION"/>
    <property type="match status" value="1"/>
</dbReference>
<evidence type="ECO:0000259" key="23">
    <source>
        <dbReference type="PROSITE" id="PS51987"/>
    </source>
</evidence>
<feature type="binding site" evidence="15">
    <location>
        <begin position="306"/>
        <end position="308"/>
    </location>
    <ligand>
        <name>ATP</name>
        <dbReference type="ChEBI" id="CHEBI:30616"/>
    </ligand>
</feature>
<evidence type="ECO:0000256" key="1">
    <source>
        <dbReference type="ARBA" id="ARBA00004496"/>
    </source>
</evidence>
<dbReference type="SUPFAM" id="SSF54368">
    <property type="entry name" value="Glutamine synthetase, N-terminal domain"/>
    <property type="match status" value="1"/>
</dbReference>
<feature type="binding site" evidence="15">
    <location>
        <position position="375"/>
    </location>
    <ligand>
        <name>ATP</name>
        <dbReference type="ChEBI" id="CHEBI:30616"/>
    </ligand>
</feature>
<keyword evidence="9 16" id="KW-0479">Metal-binding</keyword>
<dbReference type="InterPro" id="IPR008147">
    <property type="entry name" value="Gln_synt_N"/>
</dbReference>
<dbReference type="PROSITE" id="PS51987">
    <property type="entry name" value="GS_CATALYTIC"/>
    <property type="match status" value="1"/>
</dbReference>
<evidence type="ECO:0000256" key="4">
    <source>
        <dbReference type="ARBA" id="ARBA00012937"/>
    </source>
</evidence>
<dbReference type="GO" id="GO:0019740">
    <property type="term" value="P:nitrogen utilization"/>
    <property type="evidence" value="ECO:0007669"/>
    <property type="project" value="TreeGrafter"/>
</dbReference>
<dbReference type="Pfam" id="PF03951">
    <property type="entry name" value="Gln-synt_N"/>
    <property type="match status" value="1"/>
</dbReference>
<feature type="binding site" evidence="15">
    <location>
        <begin position="258"/>
        <end position="260"/>
    </location>
    <ligand>
        <name>ATP</name>
        <dbReference type="ChEBI" id="CHEBI:30616"/>
    </ligand>
</feature>
<dbReference type="InterPro" id="IPR004809">
    <property type="entry name" value="Gln_synth_I"/>
</dbReference>
<dbReference type="GO" id="GO:0006542">
    <property type="term" value="P:glutamine biosynthetic process"/>
    <property type="evidence" value="ECO:0007669"/>
    <property type="project" value="InterPro"/>
</dbReference>
<name>E2Q0V2_STRCL</name>
<dbReference type="PROSITE" id="PS51986">
    <property type="entry name" value="GS_BETA_GRASP"/>
    <property type="match status" value="1"/>
</dbReference>
<feature type="domain" description="GS beta-grasp" evidence="22">
    <location>
        <begin position="52"/>
        <end position="133"/>
    </location>
</feature>
<evidence type="ECO:0000256" key="5">
    <source>
        <dbReference type="ARBA" id="ARBA00021364"/>
    </source>
</evidence>
<feature type="binding site" evidence="14">
    <location>
        <begin position="299"/>
        <end position="300"/>
    </location>
    <ligand>
        <name>L-glutamate</name>
        <dbReference type="ChEBI" id="CHEBI:29985"/>
    </ligand>
</feature>
<protein>
    <recommendedName>
        <fullName evidence="5 21">Glutamine synthetase</fullName>
        <ecNumber evidence="4 21">6.3.1.2</ecNumber>
    </recommendedName>
</protein>
<dbReference type="InterPro" id="IPR027303">
    <property type="entry name" value="Gln_synth_gly_rich_site"/>
</dbReference>
<keyword evidence="10 15" id="KW-0547">Nucleotide-binding</keyword>
<evidence type="ECO:0000256" key="17">
    <source>
        <dbReference type="PIRSR" id="PIRSR604809-50"/>
    </source>
</evidence>
<keyword evidence="7 17" id="KW-0597">Phosphoprotein</keyword>
<feature type="binding site" evidence="16">
    <location>
        <position position="255"/>
    </location>
    <ligand>
        <name>Mg(2+)</name>
        <dbReference type="ChEBI" id="CHEBI:18420"/>
        <label>1</label>
    </ligand>
</feature>
<feature type="binding site" evidence="14">
    <location>
        <position position="363"/>
    </location>
    <ligand>
        <name>L-glutamate</name>
        <dbReference type="ChEBI" id="CHEBI:29985"/>
    </ligand>
</feature>
<dbReference type="InterPro" id="IPR027302">
    <property type="entry name" value="Gln_synth_N_conserv_site"/>
</dbReference>
<evidence type="ECO:0000256" key="15">
    <source>
        <dbReference type="PIRSR" id="PIRSR604809-2"/>
    </source>
</evidence>
<comment type="similarity">
    <text evidence="2 18 19">Belongs to the glutamine synthetase family.</text>
</comment>
<dbReference type="PROSITE" id="PS00181">
    <property type="entry name" value="GLNA_ATP"/>
    <property type="match status" value="1"/>
</dbReference>
<keyword evidence="6 20" id="KW-0963">Cytoplasm</keyword>
<comment type="subcellular location">
    <subcellularLocation>
        <location evidence="1 20">Cytoplasm</location>
    </subcellularLocation>
</comment>
<sequence length="506" mass="56083">MLEKSHLPKVGHACATALAATAASPPHRPGDGSRRSWMFQNADDAKKYIADEDVKFIDVRFCDLPGVMQHFTIPAAAFDPDEELAFDGSSIRGFQAIHESDMALRADLSTARLDPFRRDKTVNINFFIHDPITGEQYSRDPRNIAKKAEAYLTSTGIADTAYFGPEAEFYVFDSVRFATSANEGFYHIDSEAGAWNTGAVEDNRGYKVRYKGGYFPAPPVDHFADLRAEISLELDRAGLQVERQHHEVGTAGQAEINYKFNTLLAAADDLMLFKYIVKNVAWRNGKTATFMPKPIFGDNGSGMHVHQSLWSGGSPLFYDEQGYAGLSDTARYYIGGILKHAPSLLAFTNPTVNSYHRLVPGFEAPVNLVYSQRNRSAAMRIPITGSNPKAKRVEFRAPDPSSNPYLAFSALLLAGLDGVKNKIEPAEPIDKDLYELAPEEHAGVPQVPTSLPAVLDALEADNEYLQAGGVFTADLIETWIDYKRTNEIAPIQLRPHPHEFELYFDL</sequence>
<keyword evidence="8 21" id="KW-0436">Ligase</keyword>
<proteinExistence type="inferred from homology"/>
<evidence type="ECO:0000256" key="19">
    <source>
        <dbReference type="RuleBase" id="RU000384"/>
    </source>
</evidence>
<dbReference type="STRING" id="1901.BB341_21045"/>
<dbReference type="EMBL" id="CM000913">
    <property type="protein sequence ID" value="EFG06495.1"/>
    <property type="molecule type" value="Genomic_DNA"/>
</dbReference>
<dbReference type="Proteomes" id="UP000002357">
    <property type="component" value="Chromosome"/>
</dbReference>
<evidence type="ECO:0000256" key="2">
    <source>
        <dbReference type="ARBA" id="ARBA00009897"/>
    </source>
</evidence>
<feature type="binding site" evidence="16">
    <location>
        <position position="394"/>
    </location>
    <ligand>
        <name>Mg(2+)</name>
        <dbReference type="ChEBI" id="CHEBI:18420"/>
        <label>1</label>
    </ligand>
</feature>
<dbReference type="FunFam" id="3.10.20.70:FF:000006">
    <property type="entry name" value="Glutamine synthetase"/>
    <property type="match status" value="1"/>
</dbReference>
<dbReference type="EC" id="6.3.1.2" evidence="4 21"/>
<keyword evidence="25" id="KW-1185">Reference proteome</keyword>
<keyword evidence="11 15" id="KW-0067">ATP-binding</keyword>
<evidence type="ECO:0000256" key="12">
    <source>
        <dbReference type="ARBA" id="ARBA00022842"/>
    </source>
</evidence>
<evidence type="ECO:0000256" key="18">
    <source>
        <dbReference type="PROSITE-ProRule" id="PRU01330"/>
    </source>
</evidence>
<evidence type="ECO:0000256" key="6">
    <source>
        <dbReference type="ARBA" id="ARBA00022490"/>
    </source>
</evidence>
<evidence type="ECO:0000256" key="8">
    <source>
        <dbReference type="ARBA" id="ARBA00022598"/>
    </source>
</evidence>
<feature type="binding site" evidence="16">
    <location>
        <position position="166"/>
    </location>
    <ligand>
        <name>Mg(2+)</name>
        <dbReference type="ChEBI" id="CHEBI:18420"/>
        <label>1</label>
    </ligand>
</feature>
<evidence type="ECO:0000256" key="3">
    <source>
        <dbReference type="ARBA" id="ARBA00011354"/>
    </source>
</evidence>
<comment type="catalytic activity">
    <reaction evidence="13 21">
        <text>L-glutamate + NH4(+) + ATP = L-glutamine + ADP + phosphate + H(+)</text>
        <dbReference type="Rhea" id="RHEA:16169"/>
        <dbReference type="ChEBI" id="CHEBI:15378"/>
        <dbReference type="ChEBI" id="CHEBI:28938"/>
        <dbReference type="ChEBI" id="CHEBI:29985"/>
        <dbReference type="ChEBI" id="CHEBI:30616"/>
        <dbReference type="ChEBI" id="CHEBI:43474"/>
        <dbReference type="ChEBI" id="CHEBI:58359"/>
        <dbReference type="ChEBI" id="CHEBI:456216"/>
        <dbReference type="EC" id="6.3.1.2"/>
    </reaction>
</comment>
<dbReference type="GO" id="GO:0046872">
    <property type="term" value="F:metal ion binding"/>
    <property type="evidence" value="ECO:0007669"/>
    <property type="project" value="UniProtKB-KW"/>
</dbReference>
<dbReference type="SMART" id="SM01230">
    <property type="entry name" value="Gln-synt_C"/>
    <property type="match status" value="1"/>
</dbReference>
<accession>E2Q0V2</accession>
<evidence type="ECO:0000259" key="22">
    <source>
        <dbReference type="PROSITE" id="PS51986"/>
    </source>
</evidence>
<feature type="binding site" evidence="16">
    <location>
        <position position="247"/>
    </location>
    <ligand>
        <name>Mg(2+)</name>
        <dbReference type="ChEBI" id="CHEBI:18420"/>
        <label>1</label>
    </ligand>
</feature>
<dbReference type="eggNOG" id="COG0174">
    <property type="taxonomic scope" value="Bacteria"/>
</dbReference>
<gene>
    <name evidence="24" type="primary">glnA2</name>
    <name evidence="24" type="ORF">SCLAV_1416</name>
</gene>
<dbReference type="GO" id="GO:0016020">
    <property type="term" value="C:membrane"/>
    <property type="evidence" value="ECO:0007669"/>
    <property type="project" value="TreeGrafter"/>
</dbReference>
<evidence type="ECO:0000256" key="20">
    <source>
        <dbReference type="RuleBase" id="RU000387"/>
    </source>
</evidence>
<evidence type="ECO:0000313" key="24">
    <source>
        <dbReference type="EMBL" id="EFG06495.1"/>
    </source>
</evidence>
<dbReference type="Gene3D" id="3.30.590.10">
    <property type="entry name" value="Glutamine synthetase/guanido kinase, catalytic domain"/>
    <property type="match status" value="1"/>
</dbReference>
<dbReference type="InterPro" id="IPR036651">
    <property type="entry name" value="Gln_synt_N_sf"/>
</dbReference>
<feature type="binding site" evidence="16">
    <location>
        <position position="168"/>
    </location>
    <ligand>
        <name>Mg(2+)</name>
        <dbReference type="ChEBI" id="CHEBI:18420"/>
        <label>1</label>
    </ligand>
</feature>
<comment type="subunit">
    <text evidence="3 20">Oligomer of 12 subunits arranged in the form of two hexagons.</text>
</comment>
<evidence type="ECO:0000256" key="13">
    <source>
        <dbReference type="ARBA" id="ARBA00049436"/>
    </source>
</evidence>
<evidence type="ECO:0000256" key="16">
    <source>
        <dbReference type="PIRSR" id="PIRSR604809-3"/>
    </source>
</evidence>
<evidence type="ECO:0000256" key="14">
    <source>
        <dbReference type="PIRSR" id="PIRSR604809-1"/>
    </source>
</evidence>
<feature type="domain" description="GS catalytic" evidence="23">
    <location>
        <begin position="141"/>
        <end position="506"/>
    </location>
</feature>
<feature type="binding site" evidence="15">
    <location>
        <position position="242"/>
    </location>
    <ligand>
        <name>ATP</name>
        <dbReference type="ChEBI" id="CHEBI:30616"/>
    </ligand>
</feature>
<dbReference type="PANTHER" id="PTHR43407">
    <property type="entry name" value="GLUTAMINE SYNTHETASE"/>
    <property type="match status" value="1"/>
</dbReference>
<dbReference type="InterPro" id="IPR014746">
    <property type="entry name" value="Gln_synth/guanido_kin_cat_dom"/>
</dbReference>
<reference evidence="24 25" key="1">
    <citation type="journal article" date="2010" name="Genome Biol. Evol.">
        <title>The sequence of a 1.8-mb bacterial linear plasmid reveals a rich evolutionary reservoir of secondary metabolic pathways.</title>
        <authorList>
            <person name="Medema M.H."/>
            <person name="Trefzer A."/>
            <person name="Kovalchuk A."/>
            <person name="van den Berg M."/>
            <person name="Mueller U."/>
            <person name="Heijne W."/>
            <person name="Wu L."/>
            <person name="Alam M.T."/>
            <person name="Ronning C.M."/>
            <person name="Nierman W.C."/>
            <person name="Bovenberg R.A.L."/>
            <person name="Breitling R."/>
            <person name="Takano E."/>
        </authorList>
    </citation>
    <scope>NUCLEOTIDE SEQUENCE [LARGE SCALE GENOMIC DNA]</scope>
    <source>
        <strain evidence="25">ATCC 27064 / DSM 738 / JCM 4710 / NBRC 13307 / NCIMB 12785 / NRRL 3585 / VKM Ac-602</strain>
    </source>
</reference>
<dbReference type="GO" id="GO:0004356">
    <property type="term" value="F:glutamine synthetase activity"/>
    <property type="evidence" value="ECO:0007669"/>
    <property type="project" value="UniProtKB-EC"/>
</dbReference>
<dbReference type="GO" id="GO:0005737">
    <property type="term" value="C:cytoplasm"/>
    <property type="evidence" value="ECO:0007669"/>
    <property type="project" value="UniProtKB-SubCell"/>
</dbReference>
<dbReference type="GO" id="GO:0005524">
    <property type="term" value="F:ATP binding"/>
    <property type="evidence" value="ECO:0007669"/>
    <property type="project" value="UniProtKB-KW"/>
</dbReference>
<feature type="binding site" evidence="14">
    <location>
        <position position="396"/>
    </location>
    <ligand>
        <name>L-glutamate</name>
        <dbReference type="ChEBI" id="CHEBI:29985"/>
    </ligand>
</feature>
<dbReference type="PANTHER" id="PTHR43407:SF1">
    <property type="entry name" value="LENGSIN"/>
    <property type="match status" value="1"/>
</dbReference>
<dbReference type="Pfam" id="PF00120">
    <property type="entry name" value="Gln-synt_C"/>
    <property type="match status" value="1"/>
</dbReference>
<evidence type="ECO:0000256" key="7">
    <source>
        <dbReference type="ARBA" id="ARBA00022553"/>
    </source>
</evidence>
<keyword evidence="12 16" id="KW-0460">Magnesium</keyword>
<organism evidence="24 25">
    <name type="scientific">Streptomyces clavuligerus</name>
    <dbReference type="NCBI Taxonomy" id="1901"/>
    <lineage>
        <taxon>Bacteria</taxon>
        <taxon>Bacillati</taxon>
        <taxon>Actinomycetota</taxon>
        <taxon>Actinomycetes</taxon>
        <taxon>Kitasatosporales</taxon>
        <taxon>Streptomycetaceae</taxon>
        <taxon>Streptomyces</taxon>
    </lineage>
</organism>
<dbReference type="NCBIfam" id="TIGR00653">
    <property type="entry name" value="GlnA"/>
    <property type="match status" value="1"/>
</dbReference>
<dbReference type="InterPro" id="IPR001637">
    <property type="entry name" value="Gln_synth_I_adenylation_site"/>
</dbReference>
<comment type="cofactor">
    <cofactor evidence="16">
        <name>Mg(2+)</name>
        <dbReference type="ChEBI" id="CHEBI:18420"/>
    </cofactor>
    <text evidence="16">Binds 2 Mg(2+) ions per subunit.</text>
</comment>
<feature type="binding site" evidence="14">
    <location>
        <position position="357"/>
    </location>
    <ligand>
        <name>L-glutamate</name>
        <dbReference type="ChEBI" id="CHEBI:29985"/>
    </ligand>
</feature>
<dbReference type="AlphaFoldDB" id="E2Q0V2"/>
<dbReference type="PROSITE" id="PS00180">
    <property type="entry name" value="GLNA_1"/>
    <property type="match status" value="1"/>
</dbReference>
<feature type="binding site" evidence="14">
    <location>
        <position position="375"/>
    </location>
    <ligand>
        <name>L-glutamate</name>
        <dbReference type="ChEBI" id="CHEBI:29985"/>
    </ligand>
</feature>